<reference evidence="1 2" key="1">
    <citation type="submission" date="2024-04" db="EMBL/GenBank/DDBJ databases">
        <title>Human intestinal bacterial collection.</title>
        <authorList>
            <person name="Pauvert C."/>
            <person name="Hitch T.C.A."/>
            <person name="Clavel T."/>
        </authorList>
    </citation>
    <scope>NUCLEOTIDE SEQUENCE [LARGE SCALE GENOMIC DNA]</scope>
    <source>
        <strain evidence="1 2">CLA-AA-H181</strain>
    </source>
</reference>
<dbReference type="RefSeq" id="WP_055272408.1">
    <property type="nucleotide sequence ID" value="NZ_JBBNGJ010000006.1"/>
</dbReference>
<organism evidence="1 2">
    <name type="scientific">Coprococcus aceti</name>
    <dbReference type="NCBI Taxonomy" id="2981786"/>
    <lineage>
        <taxon>Bacteria</taxon>
        <taxon>Bacillati</taxon>
        <taxon>Bacillota</taxon>
        <taxon>Clostridia</taxon>
        <taxon>Lachnospirales</taxon>
        <taxon>Lachnospiraceae</taxon>
        <taxon>Coprococcus</taxon>
    </lineage>
</organism>
<name>A0ABV1IA96_9FIRM</name>
<dbReference type="Proteomes" id="UP001494672">
    <property type="component" value="Unassembled WGS sequence"/>
</dbReference>
<keyword evidence="2" id="KW-1185">Reference proteome</keyword>
<gene>
    <name evidence="1" type="ORF">AAAU18_09495</name>
</gene>
<protein>
    <submittedName>
        <fullName evidence="1">Uncharacterized protein</fullName>
    </submittedName>
</protein>
<dbReference type="EMBL" id="JBBNGJ010000006">
    <property type="protein sequence ID" value="MEQ2593139.1"/>
    <property type="molecule type" value="Genomic_DNA"/>
</dbReference>
<comment type="caution">
    <text evidence="1">The sequence shown here is derived from an EMBL/GenBank/DDBJ whole genome shotgun (WGS) entry which is preliminary data.</text>
</comment>
<proteinExistence type="predicted"/>
<evidence type="ECO:0000313" key="1">
    <source>
        <dbReference type="EMBL" id="MEQ2593139.1"/>
    </source>
</evidence>
<accession>A0ABV1IA96</accession>
<evidence type="ECO:0000313" key="2">
    <source>
        <dbReference type="Proteomes" id="UP001494672"/>
    </source>
</evidence>
<sequence length="162" mass="18738">MSKSNVKLSDGVADNLMQSLNNELSEIGKTLIELISEFVKERIRDIDLRELFSKKDEDKLLNIWYSQLVEKGLIPKVYEGLPEDMLIHNLHQEGYLQGMYVGFALALMSLVDNNAEENLILSVMDDIRLNLVCHQYEDSSEFLDRFKSEKYNMVNSLSDEEK</sequence>